<dbReference type="RefSeq" id="WP_041849095.1">
    <property type="nucleotide sequence ID" value="NZ_KL503802.1"/>
</dbReference>
<dbReference type="STRING" id="1293911.H710_00311"/>
<feature type="transmembrane region" description="Helical" evidence="1">
    <location>
        <begin position="273"/>
        <end position="300"/>
    </location>
</feature>
<evidence type="ECO:0000256" key="1">
    <source>
        <dbReference type="SAM" id="Phobius"/>
    </source>
</evidence>
<evidence type="ECO:0000313" key="2">
    <source>
        <dbReference type="EMBL" id="KEG21362.1"/>
    </source>
</evidence>
<keyword evidence="1" id="KW-0472">Membrane</keyword>
<dbReference type="AlphaFoldDB" id="A0A072R818"/>
<accession>A0A072R818</accession>
<dbReference type="GO" id="GO:0051301">
    <property type="term" value="P:cell division"/>
    <property type="evidence" value="ECO:0007669"/>
    <property type="project" value="InterPro"/>
</dbReference>
<organism evidence="2 3">
    <name type="scientific">Bartonella bacilliformis Ver097</name>
    <dbReference type="NCBI Taxonomy" id="1293911"/>
    <lineage>
        <taxon>Bacteria</taxon>
        <taxon>Pseudomonadati</taxon>
        <taxon>Pseudomonadota</taxon>
        <taxon>Alphaproteobacteria</taxon>
        <taxon>Hyphomicrobiales</taxon>
        <taxon>Bartonellaceae</taxon>
        <taxon>Bartonella</taxon>
    </lineage>
</organism>
<evidence type="ECO:0008006" key="4">
    <source>
        <dbReference type="Google" id="ProtNLM"/>
    </source>
</evidence>
<keyword evidence="1" id="KW-0812">Transmembrane</keyword>
<dbReference type="GO" id="GO:0016020">
    <property type="term" value="C:membrane"/>
    <property type="evidence" value="ECO:0007669"/>
    <property type="project" value="InterPro"/>
</dbReference>
<protein>
    <recommendedName>
        <fullName evidence="4">Cell division protein FtsX</fullName>
    </recommendedName>
</protein>
<proteinExistence type="predicted"/>
<reference evidence="2 3" key="1">
    <citation type="submission" date="2013-04" db="EMBL/GenBank/DDBJ databases">
        <title>The Genome Sequence of Bartonella bacilliformis Ver097.</title>
        <authorList>
            <consortium name="The Broad Institute Genomics Platform"/>
            <consortium name="The Broad Institute Genome Sequencing Center for Infectious Disease"/>
            <person name="Feldgarden M."/>
            <person name="Kirby J."/>
            <person name="Birtles R."/>
            <person name="Dasch G."/>
            <person name="Hendrix L."/>
            <person name="Koehler J."/>
            <person name="Walker B."/>
            <person name="Young S.K."/>
            <person name="Zeng Q."/>
            <person name="Gargeya S."/>
            <person name="Fitzgerald M."/>
            <person name="Haas B."/>
            <person name="Abouelleil A."/>
            <person name="Allen A.W."/>
            <person name="Alvarado L."/>
            <person name="Arachchi H.M."/>
            <person name="Berlin A.M."/>
            <person name="Chapman S.B."/>
            <person name="Gainer-Dewar J."/>
            <person name="Goldberg J."/>
            <person name="Griggs A."/>
            <person name="Gujja S."/>
            <person name="Hansen M."/>
            <person name="Howarth C."/>
            <person name="Imamovic A."/>
            <person name="Ireland A."/>
            <person name="Larimer J."/>
            <person name="McCowan C."/>
            <person name="Murphy C."/>
            <person name="Pearson M."/>
            <person name="Poon T.W."/>
            <person name="Priest M."/>
            <person name="Roberts A."/>
            <person name="Saif S."/>
            <person name="Shea T."/>
            <person name="Sisk P."/>
            <person name="Sykes S."/>
            <person name="Wortman J."/>
            <person name="Nusbaum C."/>
            <person name="Birren B."/>
        </authorList>
    </citation>
    <scope>NUCLEOTIDE SEQUENCE [LARGE SCALE GENOMIC DNA]</scope>
    <source>
        <strain evidence="2 3">Ver097</strain>
    </source>
</reference>
<keyword evidence="1" id="KW-1133">Transmembrane helix</keyword>
<dbReference type="HOGENOM" id="CLU_067538_0_0_5"/>
<dbReference type="InterPro" id="IPR004513">
    <property type="entry name" value="FtsX"/>
</dbReference>
<feature type="transmembrane region" description="Helical" evidence="1">
    <location>
        <begin position="243"/>
        <end position="261"/>
    </location>
</feature>
<evidence type="ECO:0000313" key="3">
    <source>
        <dbReference type="Proteomes" id="UP000031740"/>
    </source>
</evidence>
<dbReference type="PATRIC" id="fig|1293911.3.peg.322"/>
<dbReference type="EMBL" id="ASIV01000001">
    <property type="protein sequence ID" value="KEG21362.1"/>
    <property type="molecule type" value="Genomic_DNA"/>
</dbReference>
<dbReference type="PANTHER" id="PTHR47755:SF1">
    <property type="entry name" value="CELL DIVISION PROTEIN FTSX"/>
    <property type="match status" value="1"/>
</dbReference>
<feature type="transmembrane region" description="Helical" evidence="1">
    <location>
        <begin position="31"/>
        <end position="54"/>
    </location>
</feature>
<comment type="caution">
    <text evidence="2">The sequence shown here is derived from an EMBL/GenBank/DDBJ whole genome shotgun (WGS) entry which is preliminary data.</text>
</comment>
<feature type="transmembrane region" description="Helical" evidence="1">
    <location>
        <begin position="181"/>
        <end position="201"/>
    </location>
</feature>
<dbReference type="Proteomes" id="UP000031740">
    <property type="component" value="Unassembled WGS sequence"/>
</dbReference>
<gene>
    <name evidence="2" type="ORF">H710_00311</name>
</gene>
<dbReference type="PANTHER" id="PTHR47755">
    <property type="entry name" value="CELL DIVISION PROTEIN FTSX"/>
    <property type="match status" value="1"/>
</dbReference>
<name>A0A072R818_BARBA</name>
<sequence length="324" mass="36261">MNKSLRTFGLQKAIFKHDKITKSPIVPNSNISGQALVAVIAIMTFLSSLTLNCVDLVQRTAHNWSNQISHEATIQIHPVDTIDIEQNLRDAVQLVKTFHGVQNAIIMDQAATEKLLEPWFGTDLALDQLPLPRLIIVTLNKGENIDFHAINEAIKTKIPGGQFNDHRSWVHHFTKMAHTTVFIGFALLTLVLGSLMLTIIFATRNALAENSHIIHVLYFIGAEPHFIAKQFDRHFFKTALRGAFHGGVASLVLFHIFSFWTHHNLGTAESEQITALFGYVSITFTTYGKIFSLILVVSLLTMLTSRITILTQLKKINQSANSLF</sequence>
<dbReference type="GO" id="GO:0032153">
    <property type="term" value="C:cell division site"/>
    <property type="evidence" value="ECO:0007669"/>
    <property type="project" value="TreeGrafter"/>
</dbReference>
<feature type="transmembrane region" description="Helical" evidence="1">
    <location>
        <begin position="213"/>
        <end position="231"/>
    </location>
</feature>